<dbReference type="PANTHER" id="PTHR11712">
    <property type="entry name" value="POLYKETIDE SYNTHASE-RELATED"/>
    <property type="match status" value="1"/>
</dbReference>
<dbReference type="SUPFAM" id="SSF53901">
    <property type="entry name" value="Thiolase-like"/>
    <property type="match status" value="2"/>
</dbReference>
<dbReference type="PROSITE" id="PS52004">
    <property type="entry name" value="KS3_2"/>
    <property type="match status" value="1"/>
</dbReference>
<keyword evidence="9" id="KW-0472">Membrane</keyword>
<dbReference type="Gene3D" id="3.40.47.10">
    <property type="match status" value="1"/>
</dbReference>
<evidence type="ECO:0000256" key="5">
    <source>
        <dbReference type="ARBA" id="ARBA00022519"/>
    </source>
</evidence>
<proteinExistence type="inferred from homology"/>
<evidence type="ECO:0000256" key="9">
    <source>
        <dbReference type="ARBA" id="ARBA00023136"/>
    </source>
</evidence>
<evidence type="ECO:0000256" key="3">
    <source>
        <dbReference type="ARBA" id="ARBA00022458"/>
    </source>
</evidence>
<gene>
    <name evidence="15" type="ORF">HHL11_12855</name>
</gene>
<dbReference type="Pfam" id="PF00109">
    <property type="entry name" value="ketoacyl-synt"/>
    <property type="match status" value="1"/>
</dbReference>
<dbReference type="GO" id="GO:0004315">
    <property type="term" value="F:3-oxoacyl-[acyl-carrier-protein] synthase activity"/>
    <property type="evidence" value="ECO:0007669"/>
    <property type="project" value="TreeGrafter"/>
</dbReference>
<evidence type="ECO:0000256" key="8">
    <source>
        <dbReference type="ARBA" id="ARBA00022989"/>
    </source>
</evidence>
<evidence type="ECO:0000313" key="15">
    <source>
        <dbReference type="EMBL" id="NML44647.1"/>
    </source>
</evidence>
<dbReference type="InterPro" id="IPR000794">
    <property type="entry name" value="Beta-ketoacyl_synthase"/>
</dbReference>
<dbReference type="EMBL" id="JABBFX010000001">
    <property type="protein sequence ID" value="NML44647.1"/>
    <property type="molecule type" value="Genomic_DNA"/>
</dbReference>
<sequence length="396" mass="40200">MGIVSPLGNSVDAAWARLLQGESAFERMQCEGLPDLPVARASFDVSPYLGKLQQVGTERVSQMALVAARQAMADAGLASWAEPERVGLYVGTGMGGAATMDAGYAALYGGSRIHPLTVPAGMVNGAAAVIALHTGVRGPVLTYAVACASSAVAIAEAAHALRRGEVDIALAGGAEALLVRGTLAAWHALRALAPADEADIARSCRPFARERSGLALGEGSAFLVLKRESDSAGDSRAPLAWLAGSAMRCDAVHLTNPDARGQAATLRAALAASQLAPADIGYCNAHGTGTVAGDPVECEALRQVWGDAAPGLAFSSTKAAHGHLLGAAGALEAVWTVQALRTGELPPTHGLAEIDPACAGLGHVLGPGMRKPGLRHAISNSFAFGGSNTALVFSRA</sequence>
<accession>A0A848H2F6</accession>
<reference evidence="15 16" key="1">
    <citation type="submission" date="2020-04" db="EMBL/GenBank/DDBJ databases">
        <title>Ramlibacter sp. G-1-2-2 isolated from soil.</title>
        <authorList>
            <person name="Dahal R.H."/>
        </authorList>
    </citation>
    <scope>NUCLEOTIDE SEQUENCE [LARGE SCALE GENOMIC DNA]</scope>
    <source>
        <strain evidence="15 16">G-1-2-2</strain>
    </source>
</reference>
<dbReference type="InterPro" id="IPR014031">
    <property type="entry name" value="Ketoacyl_synth_C"/>
</dbReference>
<feature type="domain" description="Ketosynthase family 3 (KS3)" evidence="14">
    <location>
        <begin position="1"/>
        <end position="395"/>
    </location>
</feature>
<evidence type="ECO:0000256" key="11">
    <source>
        <dbReference type="ARBA" id="ARBA00039445"/>
    </source>
</evidence>
<comment type="function">
    <text evidence="10">Proposed to synthesize NOD factor fatty acyl chain. Involved in the synthesis of a highly unsaturated fatty acid moiety, which forms part of a lipo-oligosaccharide that is responsible for host specificity.</text>
</comment>
<dbReference type="GO" id="GO:0006633">
    <property type="term" value="P:fatty acid biosynthetic process"/>
    <property type="evidence" value="ECO:0007669"/>
    <property type="project" value="TreeGrafter"/>
</dbReference>
<keyword evidence="16" id="KW-1185">Reference proteome</keyword>
<keyword evidence="5" id="KW-0997">Cell inner membrane</keyword>
<dbReference type="InterPro" id="IPR014030">
    <property type="entry name" value="Ketoacyl_synth_N"/>
</dbReference>
<evidence type="ECO:0000256" key="12">
    <source>
        <dbReference type="ARBA" id="ARBA00041756"/>
    </source>
</evidence>
<evidence type="ECO:0000256" key="10">
    <source>
        <dbReference type="ARBA" id="ARBA00037576"/>
    </source>
</evidence>
<evidence type="ECO:0000256" key="6">
    <source>
        <dbReference type="ARBA" id="ARBA00022679"/>
    </source>
</evidence>
<dbReference type="PANTHER" id="PTHR11712:SF352">
    <property type="entry name" value="3-OXOACYL-[ACYL-CARRIER-PROTEIN] SYNTHASE"/>
    <property type="match status" value="1"/>
</dbReference>
<comment type="caution">
    <text evidence="15">The sequence shown here is derived from an EMBL/GenBank/DDBJ whole genome shotgun (WGS) entry which is preliminary data.</text>
</comment>
<dbReference type="AlphaFoldDB" id="A0A848H2F6"/>
<dbReference type="Proteomes" id="UP000541185">
    <property type="component" value="Unassembled WGS sequence"/>
</dbReference>
<evidence type="ECO:0000313" key="16">
    <source>
        <dbReference type="Proteomes" id="UP000541185"/>
    </source>
</evidence>
<keyword evidence="6 13" id="KW-0808">Transferase</keyword>
<dbReference type="GO" id="GO:0005886">
    <property type="term" value="C:plasma membrane"/>
    <property type="evidence" value="ECO:0007669"/>
    <property type="project" value="UniProtKB-SubCell"/>
</dbReference>
<dbReference type="InterPro" id="IPR020841">
    <property type="entry name" value="PKS_Beta-ketoAc_synthase_dom"/>
</dbReference>
<name>A0A848H2F6_9BURK</name>
<comment type="similarity">
    <text evidence="2 13">Belongs to the thiolase-like superfamily. Beta-ketoacyl-ACP synthases family.</text>
</comment>
<keyword evidence="4" id="KW-1003">Cell membrane</keyword>
<dbReference type="CDD" id="cd00834">
    <property type="entry name" value="KAS_I_II"/>
    <property type="match status" value="1"/>
</dbReference>
<keyword evidence="7" id="KW-0812">Transmembrane</keyword>
<organism evidence="15 16">
    <name type="scientific">Ramlibacter agri</name>
    <dbReference type="NCBI Taxonomy" id="2728837"/>
    <lineage>
        <taxon>Bacteria</taxon>
        <taxon>Pseudomonadati</taxon>
        <taxon>Pseudomonadota</taxon>
        <taxon>Betaproteobacteria</taxon>
        <taxon>Burkholderiales</taxon>
        <taxon>Comamonadaceae</taxon>
        <taxon>Ramlibacter</taxon>
    </lineage>
</organism>
<evidence type="ECO:0000259" key="14">
    <source>
        <dbReference type="PROSITE" id="PS52004"/>
    </source>
</evidence>
<evidence type="ECO:0000256" key="2">
    <source>
        <dbReference type="ARBA" id="ARBA00008467"/>
    </source>
</evidence>
<dbReference type="SMART" id="SM00825">
    <property type="entry name" value="PKS_KS"/>
    <property type="match status" value="1"/>
</dbReference>
<evidence type="ECO:0000256" key="7">
    <source>
        <dbReference type="ARBA" id="ARBA00022692"/>
    </source>
</evidence>
<evidence type="ECO:0000256" key="4">
    <source>
        <dbReference type="ARBA" id="ARBA00022475"/>
    </source>
</evidence>
<dbReference type="Pfam" id="PF02801">
    <property type="entry name" value="Ketoacyl-synt_C"/>
    <property type="match status" value="1"/>
</dbReference>
<dbReference type="InterPro" id="IPR016039">
    <property type="entry name" value="Thiolase-like"/>
</dbReference>
<protein>
    <recommendedName>
        <fullName evidence="11">Nodulation protein E</fullName>
    </recommendedName>
    <alternativeName>
        <fullName evidence="12">Host-specificity of nodulation protein B</fullName>
    </alternativeName>
</protein>
<keyword evidence="8" id="KW-1133">Transmembrane helix</keyword>
<comment type="subcellular location">
    <subcellularLocation>
        <location evidence="1">Cell inner membrane</location>
    </subcellularLocation>
</comment>
<evidence type="ECO:0000256" key="1">
    <source>
        <dbReference type="ARBA" id="ARBA00004533"/>
    </source>
</evidence>
<keyword evidence="3" id="KW-0536">Nodulation</keyword>
<evidence type="ECO:0000256" key="13">
    <source>
        <dbReference type="RuleBase" id="RU003694"/>
    </source>
</evidence>